<evidence type="ECO:0000259" key="1">
    <source>
        <dbReference type="PROSITE" id="PS50222"/>
    </source>
</evidence>
<dbReference type="InterPro" id="IPR002048">
    <property type="entry name" value="EF_hand_dom"/>
</dbReference>
<dbReference type="OrthoDB" id="3530529at2"/>
<dbReference type="AlphaFoldDB" id="A0A5C4VCK3"/>
<dbReference type="PROSITE" id="PS50222">
    <property type="entry name" value="EF_HAND_2"/>
    <property type="match status" value="2"/>
</dbReference>
<reference evidence="2 3" key="1">
    <citation type="submission" date="2019-06" db="EMBL/GenBank/DDBJ databases">
        <title>Draft genome of Streptomyces sedi sp. JCM16909.</title>
        <authorList>
            <person name="Klykleung N."/>
            <person name="Tanasupawat S."/>
            <person name="Kudo T."/>
            <person name="Yuki M."/>
            <person name="Ohkuma M."/>
        </authorList>
    </citation>
    <scope>NUCLEOTIDE SEQUENCE [LARGE SCALE GENOMIC DNA]</scope>
    <source>
        <strain evidence="2 3">JCM 16909</strain>
    </source>
</reference>
<comment type="caution">
    <text evidence="2">The sequence shown here is derived from an EMBL/GenBank/DDBJ whole genome shotgun (WGS) entry which is preliminary data.</text>
</comment>
<proteinExistence type="predicted"/>
<dbReference type="Proteomes" id="UP000311713">
    <property type="component" value="Unassembled WGS sequence"/>
</dbReference>
<organism evidence="2 3">
    <name type="scientific">Streptomyces sedi</name>
    <dbReference type="NCBI Taxonomy" id="555059"/>
    <lineage>
        <taxon>Bacteria</taxon>
        <taxon>Bacillati</taxon>
        <taxon>Actinomycetota</taxon>
        <taxon>Actinomycetes</taxon>
        <taxon>Kitasatosporales</taxon>
        <taxon>Streptomycetaceae</taxon>
        <taxon>Streptomyces</taxon>
    </lineage>
</organism>
<evidence type="ECO:0000313" key="2">
    <source>
        <dbReference type="EMBL" id="TNM33610.1"/>
    </source>
</evidence>
<gene>
    <name evidence="2" type="ORF">FH715_04485</name>
</gene>
<dbReference type="PROSITE" id="PS00018">
    <property type="entry name" value="EF_HAND_1"/>
    <property type="match status" value="2"/>
</dbReference>
<dbReference type="Pfam" id="PF13202">
    <property type="entry name" value="EF-hand_5"/>
    <property type="match status" value="1"/>
</dbReference>
<dbReference type="EMBL" id="VDGT01000002">
    <property type="protein sequence ID" value="TNM33610.1"/>
    <property type="molecule type" value="Genomic_DNA"/>
</dbReference>
<feature type="domain" description="EF-hand" evidence="1">
    <location>
        <begin position="4"/>
        <end position="39"/>
    </location>
</feature>
<dbReference type="RefSeq" id="WP_139640874.1">
    <property type="nucleotide sequence ID" value="NZ_BAAAZS010000006.1"/>
</dbReference>
<sequence>MREEAVNRVRVVFSLLDADGNGVLESADFDLMADRVTAAAPRSTDEEREALRRSFRRYWTTLVSELDTDGDGRVDFGEYTACVLAPERFEPTIAEFARALTTLGDPEGQGLVARDDFMALMTAIGFVPANITALFDAFEPSPDDRIEASVWEAEIIAYYAPDKAGIPGDRLADGVAS</sequence>
<dbReference type="GO" id="GO:0005509">
    <property type="term" value="F:calcium ion binding"/>
    <property type="evidence" value="ECO:0007669"/>
    <property type="project" value="InterPro"/>
</dbReference>
<accession>A0A5C4VCK3</accession>
<evidence type="ECO:0000313" key="3">
    <source>
        <dbReference type="Proteomes" id="UP000311713"/>
    </source>
</evidence>
<name>A0A5C4VCK3_9ACTN</name>
<protein>
    <submittedName>
        <fullName evidence="2">Calcium-binding protein</fullName>
    </submittedName>
</protein>
<dbReference type="InterPro" id="IPR011992">
    <property type="entry name" value="EF-hand-dom_pair"/>
</dbReference>
<dbReference type="InterPro" id="IPR018247">
    <property type="entry name" value="EF_Hand_1_Ca_BS"/>
</dbReference>
<feature type="domain" description="EF-hand" evidence="1">
    <location>
        <begin position="54"/>
        <end position="89"/>
    </location>
</feature>
<dbReference type="SUPFAM" id="SSF47473">
    <property type="entry name" value="EF-hand"/>
    <property type="match status" value="1"/>
</dbReference>
<dbReference type="Gene3D" id="1.10.238.10">
    <property type="entry name" value="EF-hand"/>
    <property type="match status" value="1"/>
</dbReference>
<keyword evidence="3" id="KW-1185">Reference proteome</keyword>